<proteinExistence type="predicted"/>
<evidence type="ECO:0000313" key="2">
    <source>
        <dbReference type="EMBL" id="VDN61740.1"/>
    </source>
</evidence>
<dbReference type="EMBL" id="LR130779">
    <property type="protein sequence ID" value="VDN61740.1"/>
    <property type="molecule type" value="Genomic_DNA"/>
</dbReference>
<sequence>MWVLLWAVTPGNSPRRHIFRQEYVTVSRDSKLKAGHPTKVVIKTLRFNPLSAHIPPGLPPVRRSDRRHALVKTRTTAPRRRQR</sequence>
<feature type="region of interest" description="Disordered" evidence="1">
    <location>
        <begin position="56"/>
        <end position="83"/>
    </location>
</feature>
<organism evidence="2">
    <name type="scientific">Ectopseudomonas oleovorans</name>
    <name type="common">Pseudomonas oleovorans</name>
    <dbReference type="NCBI Taxonomy" id="301"/>
    <lineage>
        <taxon>Bacteria</taxon>
        <taxon>Pseudomonadati</taxon>
        <taxon>Pseudomonadota</taxon>
        <taxon>Gammaproteobacteria</taxon>
        <taxon>Pseudomonadales</taxon>
        <taxon>Pseudomonadaceae</taxon>
        <taxon>Ectopseudomonas</taxon>
    </lineage>
</organism>
<evidence type="ECO:0000256" key="1">
    <source>
        <dbReference type="SAM" id="MobiDB-lite"/>
    </source>
</evidence>
<accession>A0A653AZC2</accession>
<protein>
    <submittedName>
        <fullName evidence="2">Uncharacterized protein</fullName>
    </submittedName>
</protein>
<name>A0A653AZC2_ECTOL</name>
<dbReference type="AlphaFoldDB" id="A0A653AZC2"/>
<feature type="compositionally biased region" description="Basic residues" evidence="1">
    <location>
        <begin position="64"/>
        <end position="83"/>
    </location>
</feature>
<gene>
    <name evidence="2" type="ORF">POT9AD_0749</name>
</gene>
<reference evidence="2" key="1">
    <citation type="submission" date="2018-11" db="EMBL/GenBank/DDBJ databases">
        <authorList>
            <consortium name="Genoscope - CEA"/>
            <person name="William W."/>
        </authorList>
    </citation>
    <scope>NUCLEOTIDE SEQUENCE [LARGE SCALE GENOMIC DNA]</scope>
    <source>
        <strain evidence="2">T9AD</strain>
    </source>
</reference>